<dbReference type="EMBL" id="CM031825">
    <property type="protein sequence ID" value="KAG6729307.1"/>
    <property type="molecule type" value="Genomic_DNA"/>
</dbReference>
<reference evidence="1" key="1">
    <citation type="submission" date="2020-12" db="EMBL/GenBank/DDBJ databases">
        <title>WGS assembly of Carya illinoinensis cv. Pawnee.</title>
        <authorList>
            <person name="Platts A."/>
            <person name="Shu S."/>
            <person name="Wright S."/>
            <person name="Barry K."/>
            <person name="Edger P."/>
            <person name="Pires J.C."/>
            <person name="Schmutz J."/>
        </authorList>
    </citation>
    <scope>NUCLEOTIDE SEQUENCE</scope>
    <source>
        <tissue evidence="1">Leaf</tissue>
    </source>
</reference>
<dbReference type="AlphaFoldDB" id="A0A8T1RH59"/>
<evidence type="ECO:0000313" key="2">
    <source>
        <dbReference type="EMBL" id="KAG6729307.1"/>
    </source>
</evidence>
<keyword evidence="3" id="KW-1185">Reference proteome</keyword>
<sequence>MEPPPSQAIETSGKALEFQVEQDEQDKAIDSCCSCCYDCSESCFFDYLFCNLC</sequence>
<dbReference type="OrthoDB" id="1479533at2759"/>
<proteinExistence type="predicted"/>
<protein>
    <submittedName>
        <fullName evidence="1">Uncharacterized protein</fullName>
    </submittedName>
</protein>
<organism evidence="1 3">
    <name type="scientific">Carya illinoinensis</name>
    <name type="common">Pecan</name>
    <dbReference type="NCBI Taxonomy" id="32201"/>
    <lineage>
        <taxon>Eukaryota</taxon>
        <taxon>Viridiplantae</taxon>
        <taxon>Streptophyta</taxon>
        <taxon>Embryophyta</taxon>
        <taxon>Tracheophyta</taxon>
        <taxon>Spermatophyta</taxon>
        <taxon>Magnoliopsida</taxon>
        <taxon>eudicotyledons</taxon>
        <taxon>Gunneridae</taxon>
        <taxon>Pentapetalae</taxon>
        <taxon>rosids</taxon>
        <taxon>fabids</taxon>
        <taxon>Fagales</taxon>
        <taxon>Juglandaceae</taxon>
        <taxon>Carya</taxon>
    </lineage>
</organism>
<evidence type="ECO:0000313" key="3">
    <source>
        <dbReference type="Proteomes" id="UP000811609"/>
    </source>
</evidence>
<evidence type="ECO:0000313" key="1">
    <source>
        <dbReference type="EMBL" id="KAG6666317.1"/>
    </source>
</evidence>
<gene>
    <name evidence="1" type="ORF">CIPAW_01G022800</name>
    <name evidence="2" type="ORF">I3842_01G021300</name>
</gene>
<comment type="caution">
    <text evidence="1">The sequence shown here is derived from an EMBL/GenBank/DDBJ whole genome shotgun (WGS) entry which is preliminary data.</text>
</comment>
<dbReference type="EMBL" id="CM031809">
    <property type="protein sequence ID" value="KAG6666317.1"/>
    <property type="molecule type" value="Genomic_DNA"/>
</dbReference>
<dbReference type="Proteomes" id="UP000811609">
    <property type="component" value="Chromosome 1"/>
</dbReference>
<dbReference type="Proteomes" id="UP000811246">
    <property type="component" value="Chromosome 1"/>
</dbReference>
<name>A0A8T1RH59_CARIL</name>
<accession>A0A8T1RH59</accession>
<reference evidence="2" key="2">
    <citation type="submission" date="2021-01" db="EMBL/GenBank/DDBJ databases">
        <authorList>
            <person name="Lovell J.T."/>
            <person name="Bentley N."/>
            <person name="Bhattarai G."/>
            <person name="Jenkins J.W."/>
            <person name="Sreedasyam A."/>
            <person name="Alarcon Y."/>
            <person name="Bock C."/>
            <person name="Boston L."/>
            <person name="Carlson J."/>
            <person name="Cervantes K."/>
            <person name="Clermont K."/>
            <person name="Krom N."/>
            <person name="Kubenka K."/>
            <person name="Mamidi S."/>
            <person name="Mattison C."/>
            <person name="Monteros M."/>
            <person name="Pisani C."/>
            <person name="Plott C."/>
            <person name="Rajasekar S."/>
            <person name="Rhein H.S."/>
            <person name="Rohla C."/>
            <person name="Song M."/>
            <person name="Hilaire R.S."/>
            <person name="Shu S."/>
            <person name="Wells L."/>
            <person name="Wang X."/>
            <person name="Webber J."/>
            <person name="Heerema R.J."/>
            <person name="Klein P."/>
            <person name="Conner P."/>
            <person name="Grauke L."/>
            <person name="Grimwood J."/>
            <person name="Schmutz J."/>
            <person name="Randall J.J."/>
        </authorList>
    </citation>
    <scope>NUCLEOTIDE SEQUENCE</scope>
    <source>
        <tissue evidence="2">Leaf</tissue>
    </source>
</reference>